<dbReference type="Proteomes" id="UP000044071">
    <property type="component" value="Unassembled WGS sequence"/>
</dbReference>
<dbReference type="eggNOG" id="ENOG5030957">
    <property type="taxonomic scope" value="Bacteria"/>
</dbReference>
<proteinExistence type="predicted"/>
<reference evidence="2 3" key="1">
    <citation type="submission" date="2014-06" db="EMBL/GenBank/DDBJ databases">
        <authorList>
            <person name="Urmite Genomes Urmite Genomes"/>
        </authorList>
    </citation>
    <scope>NUCLEOTIDE SEQUENCE [LARGE SCALE GENOMIC DNA]</scope>
</reference>
<evidence type="ECO:0000256" key="1">
    <source>
        <dbReference type="SAM" id="MobiDB-lite"/>
    </source>
</evidence>
<feature type="region of interest" description="Disordered" evidence="1">
    <location>
        <begin position="486"/>
        <end position="545"/>
    </location>
</feature>
<keyword evidence="3" id="KW-1185">Reference proteome</keyword>
<dbReference type="STRING" id="1034943.BN59_01713"/>
<name>A0A078KSP0_9GAMM</name>
<sequence length="577" mass="63283">MRHFAFLDVDDTLLYNSSDINQALLDSLRAQGVTDVYFFTNMDIKDVSYYGRELVPTSRYEIIKRMEAQGFTVHGVITSADPGYYDENGQVKPIGSAFNELYLPLMERVRAREQGSLDLQHYSSNSEDLFDYLQNSLRWKLASGIASARCEHPFIHTETLTELPNLALINRANGKEEVALDSDSLRSFLNDPEQIAKYAVSNGSGSDKQIKVKGAVPTDNKGLMMQQAIGELVARYGQIAITYFDDRKVHIDGAIAAAEPYTRAGLVSLSTCLMSRDFAVSQGANMRAQYEQAIAQNVGLVTNVNELSEALENVDNTFIFSSTRRHYLATIKDNLNYATSTQMLKLASLAMKGSRAFDESVSAKTAFKCLQIAYLKANSKQEKLAAVNALKGFLQVHSYLEVNATRNEDEKVAELLTSLRGVARSEITESPHARRLAGRMQLLINFNLNYLEEGSKEHERQFAELMFWIDHIEQADNHSNIATGEKVEQESVYSSASTSSSSVPVSSSSSSSSSAPASPSSSSSSSSSSSMVTSSSSSSSSSSSYSNAAVISRIGLNSVTTVAFEDDEVEIELSQSL</sequence>
<dbReference type="AlphaFoldDB" id="A0A078KSP0"/>
<feature type="compositionally biased region" description="Low complexity" evidence="1">
    <location>
        <begin position="491"/>
        <end position="545"/>
    </location>
</feature>
<gene>
    <name evidence="2" type="ORF">BN59_01713</name>
</gene>
<dbReference type="RefSeq" id="WP_043873969.1">
    <property type="nucleotide sequence ID" value="NZ_CCVW01000002.1"/>
</dbReference>
<organism evidence="2 3">
    <name type="scientific">Legionella massiliensis</name>
    <dbReference type="NCBI Taxonomy" id="1034943"/>
    <lineage>
        <taxon>Bacteria</taxon>
        <taxon>Pseudomonadati</taxon>
        <taxon>Pseudomonadota</taxon>
        <taxon>Gammaproteobacteria</taxon>
        <taxon>Legionellales</taxon>
        <taxon>Legionellaceae</taxon>
        <taxon>Legionella</taxon>
    </lineage>
</organism>
<dbReference type="EMBL" id="CCSB01000002">
    <property type="protein sequence ID" value="CDZ77430.1"/>
    <property type="molecule type" value="Genomic_DNA"/>
</dbReference>
<evidence type="ECO:0000313" key="2">
    <source>
        <dbReference type="EMBL" id="CDZ77430.1"/>
    </source>
</evidence>
<evidence type="ECO:0000313" key="3">
    <source>
        <dbReference type="Proteomes" id="UP000044071"/>
    </source>
</evidence>
<accession>A0A078KSP0</accession>
<protein>
    <submittedName>
        <fullName evidence="2">Uncharacterized protein</fullName>
    </submittedName>
</protein>